<evidence type="ECO:0000313" key="2">
    <source>
        <dbReference type="Proteomes" id="UP000664807"/>
    </source>
</evidence>
<dbReference type="EMBL" id="JAFLNM010000002">
    <property type="protein sequence ID" value="MBO0341973.1"/>
    <property type="molecule type" value="Genomic_DNA"/>
</dbReference>
<accession>A0ABS3FFM3</accession>
<sequence length="263" mass="31926">MNRTLNFILLLLIPVFSFGQEKDFYDLDNSYHKIFENNKVKSLKVFTKEFDKNGDIKEDYVELIQNFAKNGDIVWEKEFYDDSTAAWEVNYKYNDNHQTIRTEWTWLDENDQDLTEYEYDSDYRLIKSRDYYKSSNSTEFLLEESQNYHYENNRVSKVTNLDNEIEFFYKKKGEMIFGFTANNELKYKYKNGEFVYQSLDSIIFQYERNKIGQILKTIKTDKKGIVLSQSFYEYSNGLLMKVISKDRDGNLIWKKEYQYEYYE</sequence>
<name>A0ABS3FFM3_9FLAO</name>
<dbReference type="Proteomes" id="UP000664807">
    <property type="component" value="Unassembled WGS sequence"/>
</dbReference>
<evidence type="ECO:0000313" key="1">
    <source>
        <dbReference type="EMBL" id="MBO0341973.1"/>
    </source>
</evidence>
<reference evidence="1 2" key="1">
    <citation type="submission" date="2021-03" db="EMBL/GenBank/DDBJ databases">
        <title>Muricauda lutimaris sp. nov. and Muricauda ruestringensis sp. nov, two marine members of the Flavobacteriaceae isolated from deep sea sediments of Western Pacific.</title>
        <authorList>
            <person name="Zhao S."/>
            <person name="Liu R."/>
        </authorList>
    </citation>
    <scope>NUCLEOTIDE SEQUENCE [LARGE SCALE GENOMIC DNA]</scope>
    <source>
        <strain evidence="1 2">BC31-3-A3</strain>
    </source>
</reference>
<proteinExistence type="predicted"/>
<dbReference type="RefSeq" id="WP_207028476.1">
    <property type="nucleotide sequence ID" value="NZ_JAFLNM010000002.1"/>
</dbReference>
<keyword evidence="2" id="KW-1185">Reference proteome</keyword>
<gene>
    <name evidence="1" type="ORF">J0654_09955</name>
</gene>
<protein>
    <submittedName>
        <fullName evidence="1">Uncharacterized protein</fullName>
    </submittedName>
</protein>
<comment type="caution">
    <text evidence="1">The sequence shown here is derived from an EMBL/GenBank/DDBJ whole genome shotgun (WGS) entry which is preliminary data.</text>
</comment>
<organism evidence="1 2">
    <name type="scientific">Flagellimonas profundi</name>
    <dbReference type="NCBI Taxonomy" id="2915620"/>
    <lineage>
        <taxon>Bacteria</taxon>
        <taxon>Pseudomonadati</taxon>
        <taxon>Bacteroidota</taxon>
        <taxon>Flavobacteriia</taxon>
        <taxon>Flavobacteriales</taxon>
        <taxon>Flavobacteriaceae</taxon>
        <taxon>Flagellimonas</taxon>
    </lineage>
</organism>